<comment type="caution">
    <text evidence="4">The sequence shown here is derived from an EMBL/GenBank/DDBJ whole genome shotgun (WGS) entry which is preliminary data.</text>
</comment>
<gene>
    <name evidence="4" type="ORF">EDC22_10920</name>
</gene>
<evidence type="ECO:0000256" key="1">
    <source>
        <dbReference type="ARBA" id="ARBA00022679"/>
    </source>
</evidence>
<dbReference type="InterPro" id="IPR000182">
    <property type="entry name" value="GNAT_dom"/>
</dbReference>
<dbReference type="SUPFAM" id="SSF55729">
    <property type="entry name" value="Acyl-CoA N-acyltransferases (Nat)"/>
    <property type="match status" value="1"/>
</dbReference>
<organism evidence="4 5">
    <name type="scientific">Tepidamorphus gemmatus</name>
    <dbReference type="NCBI Taxonomy" id="747076"/>
    <lineage>
        <taxon>Bacteria</taxon>
        <taxon>Pseudomonadati</taxon>
        <taxon>Pseudomonadota</taxon>
        <taxon>Alphaproteobacteria</taxon>
        <taxon>Hyphomicrobiales</taxon>
        <taxon>Tepidamorphaceae</taxon>
        <taxon>Tepidamorphus</taxon>
    </lineage>
</organism>
<evidence type="ECO:0000313" key="4">
    <source>
        <dbReference type="EMBL" id="TCT08346.1"/>
    </source>
</evidence>
<dbReference type="InterPro" id="IPR051016">
    <property type="entry name" value="Diverse_Substrate_AcTransf"/>
</dbReference>
<evidence type="ECO:0000313" key="5">
    <source>
        <dbReference type="Proteomes" id="UP000295678"/>
    </source>
</evidence>
<evidence type="ECO:0000259" key="3">
    <source>
        <dbReference type="Pfam" id="PF00583"/>
    </source>
</evidence>
<evidence type="ECO:0000256" key="2">
    <source>
        <dbReference type="ARBA" id="ARBA00023315"/>
    </source>
</evidence>
<proteinExistence type="predicted"/>
<keyword evidence="2" id="KW-0012">Acyltransferase</keyword>
<keyword evidence="1 4" id="KW-0808">Transferase</keyword>
<dbReference type="Gene3D" id="3.40.630.30">
    <property type="match status" value="1"/>
</dbReference>
<sequence>MTITIRPARPGEEGLVLGFIRALADYERLAHEVEADEAAIGAALLANFARRCVAEGLGRLEWWVLDWNEAAIGVYTSLGAQPMDQWTVFRLSGEALERLAEGSA</sequence>
<name>A0A4R3M5X7_9HYPH</name>
<dbReference type="Pfam" id="PF00583">
    <property type="entry name" value="Acetyltransf_1"/>
    <property type="match status" value="1"/>
</dbReference>
<dbReference type="PANTHER" id="PTHR10545:SF29">
    <property type="entry name" value="GH14572P-RELATED"/>
    <property type="match status" value="1"/>
</dbReference>
<accession>A0A4R3M5X7</accession>
<dbReference type="AlphaFoldDB" id="A0A4R3M5X7"/>
<dbReference type="OrthoDB" id="9805924at2"/>
<protein>
    <submittedName>
        <fullName evidence="4">Acetyltransferase (GNAT) family protein</fullName>
    </submittedName>
</protein>
<keyword evidence="5" id="KW-1185">Reference proteome</keyword>
<dbReference type="Proteomes" id="UP000295678">
    <property type="component" value="Unassembled WGS sequence"/>
</dbReference>
<reference evidence="4 5" key="1">
    <citation type="submission" date="2019-03" db="EMBL/GenBank/DDBJ databases">
        <title>Genomic Encyclopedia of Type Strains, Phase IV (KMG-IV): sequencing the most valuable type-strain genomes for metagenomic binning, comparative biology and taxonomic classification.</title>
        <authorList>
            <person name="Goeker M."/>
        </authorList>
    </citation>
    <scope>NUCLEOTIDE SEQUENCE [LARGE SCALE GENOMIC DNA]</scope>
    <source>
        <strain evidence="4 5">DSM 19345</strain>
    </source>
</reference>
<dbReference type="InterPro" id="IPR016181">
    <property type="entry name" value="Acyl_CoA_acyltransferase"/>
</dbReference>
<dbReference type="EMBL" id="SMAK01000009">
    <property type="protein sequence ID" value="TCT08346.1"/>
    <property type="molecule type" value="Genomic_DNA"/>
</dbReference>
<dbReference type="PANTHER" id="PTHR10545">
    <property type="entry name" value="DIAMINE N-ACETYLTRANSFERASE"/>
    <property type="match status" value="1"/>
</dbReference>
<dbReference type="GO" id="GO:0008080">
    <property type="term" value="F:N-acetyltransferase activity"/>
    <property type="evidence" value="ECO:0007669"/>
    <property type="project" value="UniProtKB-ARBA"/>
</dbReference>
<dbReference type="RefSeq" id="WP_132807274.1">
    <property type="nucleotide sequence ID" value="NZ_SMAK01000009.1"/>
</dbReference>
<feature type="domain" description="N-acetyltransferase" evidence="3">
    <location>
        <begin position="40"/>
        <end position="79"/>
    </location>
</feature>